<dbReference type="OrthoDB" id="8477544at2"/>
<organism evidence="1 2">
    <name type="scientific">Flavobacterium aquaticum</name>
    <dbReference type="NCBI Taxonomy" id="1236486"/>
    <lineage>
        <taxon>Bacteria</taxon>
        <taxon>Pseudomonadati</taxon>
        <taxon>Bacteroidota</taxon>
        <taxon>Flavobacteriia</taxon>
        <taxon>Flavobacteriales</taxon>
        <taxon>Flavobacteriaceae</taxon>
        <taxon>Flavobacterium</taxon>
    </lineage>
</organism>
<sequence length="737" mass="86175">MDFKSESHLQNLIIDTLKKDKILETIAGIDELDDHLNREINDKFIPGFQIDFQLRTLYCKKAKEVLDSFTFYEIISGEEIKNISIQKDTKAKKERLYPDALIANSERSNFSILELKKDYQTEREAITELFAYAIEVKNHLPNIADSDINLVIISTKFNTLLDHSISSLILGTKFNILALKADFVDKKLALKIHIPDSWTDIWQNTLPEYAFSSVSLVPYQYDKKKETPPEIFLFEIIDDLISFNGAKNNSHGFFVIWKNITHFESPASFCISLYQINPFVFLKASLENNFTLNTNEPLCKYILDNYSDNEYYHPESLMNVAKEVKKFLDQYFDTSYEDFSSWTDHIYRGSNFRSQALPMTFNSWGNIGDYVRYYFFHPSLKNGFYSDKQLNSPLFYKDPVFGIELINRISGNTLFENGVYNFTSLFEYAKQLRELLNISNWYIETKKGNQKKELLEPRLYFATLDVLASSREIQYRLNYIDVELEKPTPLRIDLYEAYEDTVDNITENIRWFTSHFLKNNPIHQEFFSNSINWCSIYMDSEMIIDSVVESKIKKEIVGYCKTIMFAILEGEIISKSSFFGDKIFDIISVYFNSVEKLKNVESRKELFNLIESIEEEKILNYFDNAFLLLLDNVYFEVFHPLVSFNDVSFITKDWKKLKLQLIKRYNEGHRYGAIILDSNGNLAIGILPKEYQYTKPIDDPEKEVYIMINESGIGVISLVNWDQVKDGSAFSIKQKKV</sequence>
<accession>A0A327YHV8</accession>
<reference evidence="1 2" key="1">
    <citation type="submission" date="2018-06" db="EMBL/GenBank/DDBJ databases">
        <title>Genomic Encyclopedia of Type Strains, Phase III (KMG-III): the genomes of soil and plant-associated and newly described type strains.</title>
        <authorList>
            <person name="Whitman W."/>
        </authorList>
    </citation>
    <scope>NUCLEOTIDE SEQUENCE [LARGE SCALE GENOMIC DNA]</scope>
    <source>
        <strain evidence="1 2">CGMCC 1.12398</strain>
    </source>
</reference>
<dbReference type="AlphaFoldDB" id="A0A327YHV8"/>
<proteinExistence type="predicted"/>
<keyword evidence="2" id="KW-1185">Reference proteome</keyword>
<gene>
    <name evidence="1" type="ORF">B0I03_10719</name>
</gene>
<dbReference type="Proteomes" id="UP000249620">
    <property type="component" value="Unassembled WGS sequence"/>
</dbReference>
<dbReference type="EMBL" id="QLMI01000007">
    <property type="protein sequence ID" value="RAK20600.1"/>
    <property type="molecule type" value="Genomic_DNA"/>
</dbReference>
<comment type="caution">
    <text evidence="1">The sequence shown here is derived from an EMBL/GenBank/DDBJ whole genome shotgun (WGS) entry which is preliminary data.</text>
</comment>
<evidence type="ECO:0000313" key="1">
    <source>
        <dbReference type="EMBL" id="RAK20600.1"/>
    </source>
</evidence>
<dbReference type="RefSeq" id="WP_111567472.1">
    <property type="nucleotide sequence ID" value="NZ_QLMI01000007.1"/>
</dbReference>
<protein>
    <submittedName>
        <fullName evidence="1">Uncharacterized protein</fullName>
    </submittedName>
</protein>
<name>A0A327YHV8_9FLAO</name>
<evidence type="ECO:0000313" key="2">
    <source>
        <dbReference type="Proteomes" id="UP000249620"/>
    </source>
</evidence>